<evidence type="ECO:0000313" key="1">
    <source>
        <dbReference type="EMBL" id="AGO88384.1"/>
    </source>
</evidence>
<dbReference type="EMBL" id="JX627581">
    <property type="protein sequence ID" value="AGO88384.1"/>
    <property type="molecule type" value="Genomic_DNA"/>
</dbReference>
<reference evidence="1" key="1">
    <citation type="journal article" date="2014" name="PLoS ONE">
        <title>Genome Information of Methylobacterium oryzae, a Plant-Probiotic Methylotroph in the Phyllosphere.</title>
        <authorList>
            <person name="Kwak M.J."/>
            <person name="Jeong H."/>
            <person name="Madhaiyan M."/>
            <person name="Lee Y."/>
            <person name="Sa T.M."/>
            <person name="Oh T.K."/>
            <person name="Kim J.F."/>
        </authorList>
    </citation>
    <scope>NUCLEOTIDE SEQUENCE</scope>
    <source>
        <strain evidence="1">CBMB20</strain>
        <plasmid evidence="1">pMOC2</plasmid>
    </source>
</reference>
<organism evidence="1">
    <name type="scientific">Methylobacterium oryzae CBMB20</name>
    <dbReference type="NCBI Taxonomy" id="693986"/>
    <lineage>
        <taxon>Bacteria</taxon>
        <taxon>Pseudomonadati</taxon>
        <taxon>Pseudomonadota</taxon>
        <taxon>Alphaproteobacteria</taxon>
        <taxon>Hyphomicrobiales</taxon>
        <taxon>Methylobacteriaceae</taxon>
        <taxon>Methylobacterium</taxon>
    </lineage>
</organism>
<protein>
    <submittedName>
        <fullName evidence="1">Mobilization protein MobD</fullName>
    </submittedName>
</protein>
<geneLocation type="plasmid" evidence="1">
    <name>pMOC2</name>
</geneLocation>
<sequence length="240" mass="26339">MLTLLFGRGGRGKTALTRFLTERAHLQGRAVVVGDADRTNRSLGTYYEGVLSPPSVDDRDVLGWLEQLIDAQIDKRYSAILDFGGGDLVLKRAAREWQLPRILAQNGVSLLAIHLLGPDPEDLSILTELERDNLIAPERTVLILNEALVPPHRSAASAFEELVQTQPVLRATLNRGAQLLVMPCLAPMAEIERRRIGFAAAAEGRTGRDLPPLGPVKSHLTRIWLEQMEAVVAPIAGWLP</sequence>
<name>A0A088B3C1_9HYPH</name>
<proteinExistence type="predicted"/>
<accession>A0A088B3C1</accession>
<dbReference type="AlphaFoldDB" id="A0A088B3C1"/>
<dbReference type="SUPFAM" id="SSF52540">
    <property type="entry name" value="P-loop containing nucleoside triphosphate hydrolases"/>
    <property type="match status" value="1"/>
</dbReference>
<dbReference type="InterPro" id="IPR027417">
    <property type="entry name" value="P-loop_NTPase"/>
</dbReference>
<keyword evidence="1" id="KW-0614">Plasmid</keyword>
<gene>
    <name evidence="1" type="primary">mobD</name>
    <name evidence="1" type="ORF">MOC_2p0005</name>
</gene>